<gene>
    <name evidence="2" type="ORF">GSTENG00009540001</name>
</gene>
<feature type="compositionally biased region" description="Low complexity" evidence="1">
    <location>
        <begin position="74"/>
        <end position="86"/>
    </location>
</feature>
<feature type="compositionally biased region" description="Basic residues" evidence="1">
    <location>
        <begin position="40"/>
        <end position="51"/>
    </location>
</feature>
<dbReference type="EMBL" id="CAAE01011369">
    <property type="protein sequence ID" value="CAF93747.1"/>
    <property type="molecule type" value="Genomic_DNA"/>
</dbReference>
<proteinExistence type="predicted"/>
<feature type="region of interest" description="Disordered" evidence="1">
    <location>
        <begin position="1"/>
        <end position="227"/>
    </location>
</feature>
<dbReference type="AlphaFoldDB" id="Q4T035"/>
<protein>
    <submittedName>
        <fullName evidence="2">(spotted green pufferfish) hypothetical protein</fullName>
    </submittedName>
</protein>
<sequence>MFGGSAIQSVETNADDVENHKPVSVKSNNKGMNAGSRSRPALRKTGGRKLRASAPRHQQKAERSGQSARLADHNNNPSAASCSAPAGTETTGPLAALSLHHLKQESKKELLKGCRLERGSVHPGGQQGRRLSKHDQTVQNVIPLSCRPKQGQAAAAPHAAKRNDGSSRKKPSSVREQRKTPGVSGNLRAPNALPAEAAPEGLKDGDKVYAGAKFSEPPSPSVLPRPPSHWVGAYRCQQGNGCREQMSVHLKTLLKVQ</sequence>
<feature type="compositionally biased region" description="Basic and acidic residues" evidence="1">
    <location>
        <begin position="161"/>
        <end position="179"/>
    </location>
</feature>
<feature type="non-terminal residue" evidence="2">
    <location>
        <position position="1"/>
    </location>
</feature>
<dbReference type="KEGG" id="tng:GSTEN00009540G001"/>
<feature type="compositionally biased region" description="Low complexity" evidence="1">
    <location>
        <begin position="186"/>
        <end position="200"/>
    </location>
</feature>
<evidence type="ECO:0000313" key="2">
    <source>
        <dbReference type="EMBL" id="CAF93747.1"/>
    </source>
</evidence>
<dbReference type="PANTHER" id="PTHR15405">
    <property type="entry name" value="PROLINE-RICH NUCLEAR RECEPTOR COACTIVATOR"/>
    <property type="match status" value="1"/>
</dbReference>
<accession>Q4T035</accession>
<feature type="compositionally biased region" description="Pro residues" evidence="1">
    <location>
        <begin position="217"/>
        <end position="227"/>
    </location>
</feature>
<dbReference type="OrthoDB" id="8959733at2759"/>
<dbReference type="InterPro" id="IPR026780">
    <property type="entry name" value="PNRC1/2"/>
</dbReference>
<reference evidence="2" key="2">
    <citation type="submission" date="2004-02" db="EMBL/GenBank/DDBJ databases">
        <authorList>
            <consortium name="Genoscope"/>
            <consortium name="Whitehead Institute Centre for Genome Research"/>
        </authorList>
    </citation>
    <scope>NUCLEOTIDE SEQUENCE</scope>
</reference>
<reference evidence="2" key="1">
    <citation type="journal article" date="2004" name="Nature">
        <title>Genome duplication in the teleost fish Tetraodon nigroviridis reveals the early vertebrate proto-karyotype.</title>
        <authorList>
            <person name="Jaillon O."/>
            <person name="Aury J.-M."/>
            <person name="Brunet F."/>
            <person name="Petit J.-L."/>
            <person name="Stange-Thomann N."/>
            <person name="Mauceli E."/>
            <person name="Bouneau L."/>
            <person name="Fischer C."/>
            <person name="Ozouf-Costaz C."/>
            <person name="Bernot A."/>
            <person name="Nicaud S."/>
            <person name="Jaffe D."/>
            <person name="Fisher S."/>
            <person name="Lutfalla G."/>
            <person name="Dossat C."/>
            <person name="Segurens B."/>
            <person name="Dasilva C."/>
            <person name="Salanoubat M."/>
            <person name="Levy M."/>
            <person name="Boudet N."/>
            <person name="Castellano S."/>
            <person name="Anthouard V."/>
            <person name="Jubin C."/>
            <person name="Castelli V."/>
            <person name="Katinka M."/>
            <person name="Vacherie B."/>
            <person name="Biemont C."/>
            <person name="Skalli Z."/>
            <person name="Cattolico L."/>
            <person name="Poulain J."/>
            <person name="De Berardinis V."/>
            <person name="Cruaud C."/>
            <person name="Duprat S."/>
            <person name="Brottier P."/>
            <person name="Coutanceau J.-P."/>
            <person name="Gouzy J."/>
            <person name="Parra G."/>
            <person name="Lardier G."/>
            <person name="Chapple C."/>
            <person name="McKernan K.J."/>
            <person name="McEwan P."/>
            <person name="Bosak S."/>
            <person name="Kellis M."/>
            <person name="Volff J.-N."/>
            <person name="Guigo R."/>
            <person name="Zody M.C."/>
            <person name="Mesirov J."/>
            <person name="Lindblad-Toh K."/>
            <person name="Birren B."/>
            <person name="Nusbaum C."/>
            <person name="Kahn D."/>
            <person name="Robinson-Rechavi M."/>
            <person name="Laudet V."/>
            <person name="Schachter V."/>
            <person name="Quetier F."/>
            <person name="Saurin W."/>
            <person name="Scarpelli C."/>
            <person name="Wincker P."/>
            <person name="Lander E.S."/>
            <person name="Weissenbach J."/>
            <person name="Roest Crollius H."/>
        </authorList>
    </citation>
    <scope>NUCLEOTIDE SEQUENCE [LARGE SCALE GENOMIC DNA]</scope>
</reference>
<feature type="compositionally biased region" description="Basic and acidic residues" evidence="1">
    <location>
        <begin position="102"/>
        <end position="120"/>
    </location>
</feature>
<feature type="compositionally biased region" description="Polar residues" evidence="1">
    <location>
        <begin position="1"/>
        <end position="12"/>
    </location>
</feature>
<evidence type="ECO:0000256" key="1">
    <source>
        <dbReference type="SAM" id="MobiDB-lite"/>
    </source>
</evidence>
<comment type="caution">
    <text evidence="2">The sequence shown here is derived from an EMBL/GenBank/DDBJ whole genome shotgun (WGS) entry which is preliminary data.</text>
</comment>
<name>Q4T035_TETNG</name>
<organism evidence="2">
    <name type="scientific">Tetraodon nigroviridis</name>
    <name type="common">Spotted green pufferfish</name>
    <name type="synonym">Chelonodon nigroviridis</name>
    <dbReference type="NCBI Taxonomy" id="99883"/>
    <lineage>
        <taxon>Eukaryota</taxon>
        <taxon>Metazoa</taxon>
        <taxon>Chordata</taxon>
        <taxon>Craniata</taxon>
        <taxon>Vertebrata</taxon>
        <taxon>Euteleostomi</taxon>
        <taxon>Actinopterygii</taxon>
        <taxon>Neopterygii</taxon>
        <taxon>Teleostei</taxon>
        <taxon>Neoteleostei</taxon>
        <taxon>Acanthomorphata</taxon>
        <taxon>Eupercaria</taxon>
        <taxon>Tetraodontiformes</taxon>
        <taxon>Tetradontoidea</taxon>
        <taxon>Tetraodontidae</taxon>
        <taxon>Tetraodon</taxon>
    </lineage>
</organism>